<sequence>MTTATLTDSEVLDLANELAGNWKRMDSFAWFRESEIDDSDHWAIIYTHHRESGLLDGSNAGVIGKAMMPFTERDDDDPDVVMETHSHFAVGWIAGFSIRCLDPAGKVTEAFKRYAELNEAMDQYPILDEEDYSNREYEATVENIVDAARSLDDEFELPDDWQYEVYSWLSDNDSGELESTSDQGGYPSEEAMRRAMNALFERTNNE</sequence>
<organism evidence="1 2">
    <name type="scientific">Bremerella alba</name>
    <dbReference type="NCBI Taxonomy" id="980252"/>
    <lineage>
        <taxon>Bacteria</taxon>
        <taxon>Pseudomonadati</taxon>
        <taxon>Planctomycetota</taxon>
        <taxon>Planctomycetia</taxon>
        <taxon>Pirellulales</taxon>
        <taxon>Pirellulaceae</taxon>
        <taxon>Bremerella</taxon>
    </lineage>
</organism>
<dbReference type="RefSeq" id="WP_207395565.1">
    <property type="nucleotide sequence ID" value="NZ_JABRWO010000003.1"/>
</dbReference>
<protein>
    <submittedName>
        <fullName evidence="1">Uncharacterized protein</fullName>
    </submittedName>
</protein>
<dbReference type="EMBL" id="JABRWO010000003">
    <property type="protein sequence ID" value="MBA2114078.1"/>
    <property type="molecule type" value="Genomic_DNA"/>
</dbReference>
<dbReference type="AlphaFoldDB" id="A0A7V8V350"/>
<evidence type="ECO:0000313" key="2">
    <source>
        <dbReference type="Proteomes" id="UP000551616"/>
    </source>
</evidence>
<dbReference type="Proteomes" id="UP000551616">
    <property type="component" value="Unassembled WGS sequence"/>
</dbReference>
<gene>
    <name evidence="1" type="ORF">HOV93_12340</name>
</gene>
<reference evidence="1 2" key="1">
    <citation type="submission" date="2020-05" db="EMBL/GenBank/DDBJ databases">
        <title>Bremerella alba sp. nov., a novel planctomycete isolated from the surface of the macroalga Fucus spiralis.</title>
        <authorList>
            <person name="Godinho O."/>
            <person name="Botelho R."/>
            <person name="Albuquerque L."/>
            <person name="Wiegand S."/>
            <person name="Da Costa M.S."/>
            <person name="Lobo-Da-Cunha A."/>
            <person name="Jogler C."/>
            <person name="Lage O.M."/>
        </authorList>
    </citation>
    <scope>NUCLEOTIDE SEQUENCE [LARGE SCALE GENOMIC DNA]</scope>
    <source>
        <strain evidence="1 2">FF15</strain>
    </source>
</reference>
<keyword evidence="2" id="KW-1185">Reference proteome</keyword>
<comment type="caution">
    <text evidence="1">The sequence shown here is derived from an EMBL/GenBank/DDBJ whole genome shotgun (WGS) entry which is preliminary data.</text>
</comment>
<evidence type="ECO:0000313" key="1">
    <source>
        <dbReference type="EMBL" id="MBA2114078.1"/>
    </source>
</evidence>
<name>A0A7V8V350_9BACT</name>
<accession>A0A7V8V350</accession>
<proteinExistence type="predicted"/>